<evidence type="ECO:0000313" key="3">
    <source>
        <dbReference type="Proteomes" id="UP000016842"/>
    </source>
</evidence>
<comment type="caution">
    <text evidence="2">The sequence shown here is derived from an EMBL/GenBank/DDBJ whole genome shotgun (WGS) entry which is preliminary data.</text>
</comment>
<dbReference type="Proteomes" id="UP000016842">
    <property type="component" value="Unassembled WGS sequence"/>
</dbReference>
<feature type="region of interest" description="Disordered" evidence="1">
    <location>
        <begin position="26"/>
        <end position="61"/>
    </location>
</feature>
<evidence type="ECO:0000256" key="1">
    <source>
        <dbReference type="SAM" id="MobiDB-lite"/>
    </source>
</evidence>
<proteinExistence type="predicted"/>
<gene>
    <name evidence="2" type="ORF">Q644_00495</name>
</gene>
<protein>
    <submittedName>
        <fullName evidence="2">Uncharacterized protein</fullName>
    </submittedName>
</protein>
<evidence type="ECO:0000313" key="2">
    <source>
        <dbReference type="EMBL" id="ERM03634.1"/>
    </source>
</evidence>
<dbReference type="AlphaFoldDB" id="U4VH74"/>
<dbReference type="EMBL" id="ASXJ01000005">
    <property type="protein sequence ID" value="ERM03634.1"/>
    <property type="molecule type" value="Genomic_DNA"/>
</dbReference>
<dbReference type="PATRIC" id="fig|1337887.3.peg.104"/>
<name>U4VH74_9HYPH</name>
<feature type="compositionally biased region" description="Basic and acidic residues" evidence="1">
    <location>
        <begin position="40"/>
        <end position="61"/>
    </location>
</feature>
<sequence>MLALVKGKASPPANIFRTGIVARRVRSPENRPSPLTAAARDGRPMGDRVEGSDRRSIDQGE</sequence>
<reference evidence="2 3" key="1">
    <citation type="journal article" date="2014" name="FEMS Microbiol. Lett.">
        <title>Genome sequencing analysis reveals virulence-related gene content of Ochrobactrum intermedium strain 229E, a urease-positive strain isolated from the human gastric niche.</title>
        <authorList>
            <person name="Kulkarni G.J."/>
            <person name="Shetty S."/>
            <person name="Dharne M.S."/>
            <person name="Shouche Y.S."/>
        </authorList>
    </citation>
    <scope>NUCLEOTIDE SEQUENCE [LARGE SCALE GENOMIC DNA]</scope>
    <source>
        <strain evidence="2 3">229E</strain>
    </source>
</reference>
<accession>U4VH74</accession>
<organism evidence="2 3">
    <name type="scientific">Brucella intermedia 229E</name>
    <dbReference type="NCBI Taxonomy" id="1337887"/>
    <lineage>
        <taxon>Bacteria</taxon>
        <taxon>Pseudomonadati</taxon>
        <taxon>Pseudomonadota</taxon>
        <taxon>Alphaproteobacteria</taxon>
        <taxon>Hyphomicrobiales</taxon>
        <taxon>Brucellaceae</taxon>
        <taxon>Brucella/Ochrobactrum group</taxon>
        <taxon>Brucella</taxon>
    </lineage>
</organism>